<keyword evidence="3" id="KW-1185">Reference proteome</keyword>
<dbReference type="GO" id="GO:0004523">
    <property type="term" value="F:RNA-DNA hybrid ribonuclease activity"/>
    <property type="evidence" value="ECO:0007669"/>
    <property type="project" value="InterPro"/>
</dbReference>
<dbReference type="PROSITE" id="PS50879">
    <property type="entry name" value="RNASE_H_1"/>
    <property type="match status" value="1"/>
</dbReference>
<dbReference type="InterPro" id="IPR052402">
    <property type="entry name" value="ADCK_kinase"/>
</dbReference>
<gene>
    <name evidence="2" type="ORF">GIB67_023717</name>
</gene>
<protein>
    <recommendedName>
        <fullName evidence="1">RNase H type-1 domain-containing protein</fullName>
    </recommendedName>
</protein>
<reference evidence="2 3" key="1">
    <citation type="journal article" date="2020" name="IScience">
        <title>Genome Sequencing of the Endangered Kingdonia uniflora (Circaeasteraceae, Ranunculales) Reveals Potential Mechanisms of Evolutionary Specialization.</title>
        <authorList>
            <person name="Sun Y."/>
            <person name="Deng T."/>
            <person name="Zhang A."/>
            <person name="Moore M.J."/>
            <person name="Landis J.B."/>
            <person name="Lin N."/>
            <person name="Zhang H."/>
            <person name="Zhang X."/>
            <person name="Huang J."/>
            <person name="Zhang X."/>
            <person name="Sun H."/>
            <person name="Wang H."/>
        </authorList>
    </citation>
    <scope>NUCLEOTIDE SEQUENCE [LARGE SCALE GENOMIC DNA]</scope>
    <source>
        <strain evidence="2">TB1705</strain>
        <tissue evidence="2">Leaf</tissue>
    </source>
</reference>
<dbReference type="Pfam" id="PF03109">
    <property type="entry name" value="ABC1"/>
    <property type="match status" value="1"/>
</dbReference>
<sequence>MIVRSCWWWWCLPEEGEVKINTDGASKGNSGKGGAGFIIRNSRGVVLRTSAIGLGTVTSYMAECVALVQGLATAASNGWEIAWLESDSSAAVTALCNDMIPWSLENVWKEAKKKMTKIRITRTWREANFSSDKLAKRGTMLPEGTMESNVGMPQYLHKIEVDNFVHADMHPGNILVRVAQSKPSRKRLFKSKPHVVFLDVGMTAELSKKDQINVLEFFKAVALRDGRSAAECTLKLSKQQKCPNPEAFIKEMEKSFSFWGTPEGDVVRPAECMQQLLEQVRRHKVNIDGNICTVMVTTLVLEGWQRKLDPDYDMMDTLKSLLFRVDLAESLFYTIEEVMAP</sequence>
<dbReference type="CDD" id="cd06222">
    <property type="entry name" value="RNase_H_like"/>
    <property type="match status" value="1"/>
</dbReference>
<evidence type="ECO:0000313" key="2">
    <source>
        <dbReference type="EMBL" id="KAF6153940.1"/>
    </source>
</evidence>
<accession>A0A7J7MGM3</accession>
<comment type="caution">
    <text evidence="2">The sequence shown here is derived from an EMBL/GenBank/DDBJ whole genome shotgun (WGS) entry which is preliminary data.</text>
</comment>
<dbReference type="InterPro" id="IPR002156">
    <property type="entry name" value="RNaseH_domain"/>
</dbReference>
<organism evidence="2 3">
    <name type="scientific">Kingdonia uniflora</name>
    <dbReference type="NCBI Taxonomy" id="39325"/>
    <lineage>
        <taxon>Eukaryota</taxon>
        <taxon>Viridiplantae</taxon>
        <taxon>Streptophyta</taxon>
        <taxon>Embryophyta</taxon>
        <taxon>Tracheophyta</taxon>
        <taxon>Spermatophyta</taxon>
        <taxon>Magnoliopsida</taxon>
        <taxon>Ranunculales</taxon>
        <taxon>Circaeasteraceae</taxon>
        <taxon>Kingdonia</taxon>
    </lineage>
</organism>
<dbReference type="InterPro" id="IPR036397">
    <property type="entry name" value="RNaseH_sf"/>
</dbReference>
<dbReference type="InterPro" id="IPR012337">
    <property type="entry name" value="RNaseH-like_sf"/>
</dbReference>
<dbReference type="Gene3D" id="3.30.420.10">
    <property type="entry name" value="Ribonuclease H-like superfamily/Ribonuclease H"/>
    <property type="match status" value="1"/>
</dbReference>
<dbReference type="EMBL" id="JACGCM010001549">
    <property type="protein sequence ID" value="KAF6153940.1"/>
    <property type="molecule type" value="Genomic_DNA"/>
</dbReference>
<dbReference type="SUPFAM" id="SSF53098">
    <property type="entry name" value="Ribonuclease H-like"/>
    <property type="match status" value="1"/>
</dbReference>
<evidence type="ECO:0000313" key="3">
    <source>
        <dbReference type="Proteomes" id="UP000541444"/>
    </source>
</evidence>
<feature type="domain" description="RNase H type-1" evidence="1">
    <location>
        <begin position="14"/>
        <end position="185"/>
    </location>
</feature>
<name>A0A7J7MGM3_9MAGN</name>
<dbReference type="PANTHER" id="PTHR45890:SF1">
    <property type="entry name" value="AARF DOMAIN CONTAINING KINASE 2"/>
    <property type="match status" value="1"/>
</dbReference>
<evidence type="ECO:0000259" key="1">
    <source>
        <dbReference type="PROSITE" id="PS50879"/>
    </source>
</evidence>
<dbReference type="PANTHER" id="PTHR45890">
    <property type="entry name" value="AARF DOMAIN CONTAINING KINASE 2 (PREDICTED)"/>
    <property type="match status" value="1"/>
</dbReference>
<proteinExistence type="predicted"/>
<dbReference type="InterPro" id="IPR004147">
    <property type="entry name" value="ABC1_dom"/>
</dbReference>
<dbReference type="AlphaFoldDB" id="A0A7J7MGM3"/>
<dbReference type="InterPro" id="IPR044730">
    <property type="entry name" value="RNase_H-like_dom_plant"/>
</dbReference>
<dbReference type="OrthoDB" id="1290869at2759"/>
<dbReference type="GO" id="GO:0003676">
    <property type="term" value="F:nucleic acid binding"/>
    <property type="evidence" value="ECO:0007669"/>
    <property type="project" value="InterPro"/>
</dbReference>
<dbReference type="Proteomes" id="UP000541444">
    <property type="component" value="Unassembled WGS sequence"/>
</dbReference>
<dbReference type="Pfam" id="PF13456">
    <property type="entry name" value="RVT_3"/>
    <property type="match status" value="1"/>
</dbReference>